<dbReference type="InterPro" id="IPR006767">
    <property type="entry name" value="Cwf19-like_C_dom-2"/>
</dbReference>
<evidence type="ECO:0000259" key="3">
    <source>
        <dbReference type="Pfam" id="PF04676"/>
    </source>
</evidence>
<evidence type="ECO:0000256" key="1">
    <source>
        <dbReference type="ARBA" id="ARBA00006795"/>
    </source>
</evidence>
<name>A0AAV1V3L7_9STRA</name>
<accession>A0AAV1V3L7</accession>
<feature type="domain" description="Cwf19-like C-terminal" evidence="4">
    <location>
        <begin position="700"/>
        <end position="821"/>
    </location>
</feature>
<gene>
    <name evidence="6" type="ORF">PM001_LOCUS26679</name>
    <name evidence="5" type="ORF">PM001_LOCUS270</name>
</gene>
<feature type="region of interest" description="Disordered" evidence="2">
    <location>
        <begin position="120"/>
        <end position="139"/>
    </location>
</feature>
<feature type="compositionally biased region" description="Basic and acidic residues" evidence="2">
    <location>
        <begin position="8"/>
        <end position="17"/>
    </location>
</feature>
<feature type="compositionally biased region" description="Basic and acidic residues" evidence="2">
    <location>
        <begin position="171"/>
        <end position="180"/>
    </location>
</feature>
<feature type="compositionally biased region" description="Basic and acidic residues" evidence="2">
    <location>
        <begin position="499"/>
        <end position="526"/>
    </location>
</feature>
<feature type="domain" description="Cwf19-like protein C-terminal" evidence="3">
    <location>
        <begin position="830"/>
        <end position="930"/>
    </location>
</feature>
<evidence type="ECO:0008006" key="8">
    <source>
        <dbReference type="Google" id="ProtNLM"/>
    </source>
</evidence>
<dbReference type="PANTHER" id="PTHR12072:SF5">
    <property type="entry name" value="CWF19-LIKE PROTEIN 2"/>
    <property type="match status" value="1"/>
</dbReference>
<evidence type="ECO:0000313" key="6">
    <source>
        <dbReference type="EMBL" id="CAK7941529.1"/>
    </source>
</evidence>
<dbReference type="InterPro" id="IPR040194">
    <property type="entry name" value="Cwf19-like"/>
</dbReference>
<comment type="caution">
    <text evidence="6">The sequence shown here is derived from an EMBL/GenBank/DDBJ whole genome shotgun (WGS) entry which is preliminary data.</text>
</comment>
<dbReference type="Pfam" id="PF04676">
    <property type="entry name" value="CwfJ_C_2"/>
    <property type="match status" value="1"/>
</dbReference>
<dbReference type="Proteomes" id="UP001162060">
    <property type="component" value="Unassembled WGS sequence"/>
</dbReference>
<feature type="region of interest" description="Disordered" evidence="2">
    <location>
        <begin position="495"/>
        <end position="526"/>
    </location>
</feature>
<evidence type="ECO:0000313" key="5">
    <source>
        <dbReference type="EMBL" id="CAK7891778.1"/>
    </source>
</evidence>
<dbReference type="GO" id="GO:0000398">
    <property type="term" value="P:mRNA splicing, via spliceosome"/>
    <property type="evidence" value="ECO:0007669"/>
    <property type="project" value="TreeGrafter"/>
</dbReference>
<dbReference type="EMBL" id="CAKLBY020000264">
    <property type="protein sequence ID" value="CAK7941529.1"/>
    <property type="molecule type" value="Genomic_DNA"/>
</dbReference>
<feature type="compositionally biased region" description="Polar residues" evidence="2">
    <location>
        <begin position="295"/>
        <end position="304"/>
    </location>
</feature>
<feature type="region of interest" description="Disordered" evidence="2">
    <location>
        <begin position="339"/>
        <end position="438"/>
    </location>
</feature>
<organism evidence="6 7">
    <name type="scientific">Peronospora matthiolae</name>
    <dbReference type="NCBI Taxonomy" id="2874970"/>
    <lineage>
        <taxon>Eukaryota</taxon>
        <taxon>Sar</taxon>
        <taxon>Stramenopiles</taxon>
        <taxon>Oomycota</taxon>
        <taxon>Peronosporomycetes</taxon>
        <taxon>Peronosporales</taxon>
        <taxon>Peronosporaceae</taxon>
        <taxon>Peronospora</taxon>
    </lineage>
</organism>
<dbReference type="AlphaFoldDB" id="A0AAV1V3L7"/>
<reference evidence="6" key="1">
    <citation type="submission" date="2024-01" db="EMBL/GenBank/DDBJ databases">
        <authorList>
            <person name="Webb A."/>
        </authorList>
    </citation>
    <scope>NUCLEOTIDE SEQUENCE</scope>
    <source>
        <strain evidence="6">Pm1</strain>
    </source>
</reference>
<comment type="similarity">
    <text evidence="1">Belongs to the CWF19 family.</text>
</comment>
<evidence type="ECO:0000313" key="7">
    <source>
        <dbReference type="Proteomes" id="UP001162060"/>
    </source>
</evidence>
<feature type="compositionally biased region" description="Basic and acidic residues" evidence="2">
    <location>
        <begin position="34"/>
        <end position="48"/>
    </location>
</feature>
<feature type="compositionally biased region" description="Basic and acidic residues" evidence="2">
    <location>
        <begin position="65"/>
        <end position="89"/>
    </location>
</feature>
<feature type="region of interest" description="Disordered" evidence="2">
    <location>
        <begin position="146"/>
        <end position="181"/>
    </location>
</feature>
<evidence type="ECO:0000259" key="4">
    <source>
        <dbReference type="Pfam" id="PF04677"/>
    </source>
</evidence>
<feature type="compositionally biased region" description="Basic and acidic residues" evidence="2">
    <location>
        <begin position="374"/>
        <end position="389"/>
    </location>
</feature>
<dbReference type="InterPro" id="IPR006768">
    <property type="entry name" value="Cwf19-like_C_dom-1"/>
</dbReference>
<dbReference type="PANTHER" id="PTHR12072">
    <property type="entry name" value="CWF19, CELL CYCLE CONTROL PROTEIN"/>
    <property type="match status" value="1"/>
</dbReference>
<sequence>MVEIASTDNRRQYDRSKKSLSSMSSLLHRLTFVRRPDDDEEKNRSPERQKKKKEKKEKRRKRERSHNQEHKSRHEGGHSREKEEEENKQTKKKTSLLRDEWMSMPFMNFEAEFSTVCKSPKEIETDRKQQKIRAEIDAGMREPVTGMVYGLHDPKNPDADPTVSSQMVEEEAGKAEKAEAEMPVFGDGGASWRAKMLKRAADRARSSGIALEKVVSERFGSVSALKSSARGSARDHAHLQYKQHRIDDGKIVHMASERRRMLGTRHDAKDKTLLSNYSKRVQRSLLKHDVEVDRSSYQLQTNKRSLQRRGDLKDEDEEPIDYDKLPSLEDCCSRAVASQRVGHRECSQEDDTTCSRKSNHRQKRPTRSRSRARARMDDSKRQRRSESRSRSRSRPCRPHSSSIDRGVNSPNLSKAIRDQQKTTSSETERPIVPTPAASEFEISRSRCAKAESYAEGLDLEKRNAFLYGSKESTVSSVVGKSDSSTSQFATELRGSFASRVDRTPDSSTRRSTSDFRAKQSPDKEDGKAVLNKLAAKALRAQMMGKTALFQKLTGQLNELEAQLEREKTTAAVPHFEAINGALPPLEKEDMRCGLRKGKKKLTGSTDTAEMGVAASLEALVREERMSRAHLGKGNMDSIYAQNIVRLGSRYKGTEVNAQNLPSGFDEEEQVDMKMLRQPGSNLTRRAQAQREHGIALNETKGWDERTRKCQLCMKSQAFKKHLMLSLGEFTYLAVPNRPRLHPGHCVIGLIDHTCSVVQADEQVIEEIARFQSALTRMCEEQYGKSMVFIEQTSAPYRKRHTLIECVPVDPELALDIPLYFKQELMQADGEWSTHKPVIDTSKGGVRKHVPPMFPYFHIAWCTQERKSGYAHVIEDENKFPRDFGVDVVAGMLGVTPPSYGRRVGGNRRSLDDDKRDVIAFLKEWKPHDWTRELDDGDIESGRK</sequence>
<feature type="region of interest" description="Disordered" evidence="2">
    <location>
        <begin position="295"/>
        <end position="320"/>
    </location>
</feature>
<dbReference type="Pfam" id="PF04677">
    <property type="entry name" value="CwfJ_C_1"/>
    <property type="match status" value="1"/>
</dbReference>
<evidence type="ECO:0000256" key="2">
    <source>
        <dbReference type="SAM" id="MobiDB-lite"/>
    </source>
</evidence>
<feature type="compositionally biased region" description="Basic residues" evidence="2">
    <location>
        <begin position="49"/>
        <end position="64"/>
    </location>
</feature>
<feature type="compositionally biased region" description="Basic residues" evidence="2">
    <location>
        <begin position="357"/>
        <end position="373"/>
    </location>
</feature>
<protein>
    <recommendedName>
        <fullName evidence="8">CWF19-like protein 2</fullName>
    </recommendedName>
</protein>
<dbReference type="EMBL" id="CAKLBY020000003">
    <property type="protein sequence ID" value="CAK7891778.1"/>
    <property type="molecule type" value="Genomic_DNA"/>
</dbReference>
<dbReference type="GO" id="GO:0071014">
    <property type="term" value="C:post-mRNA release spliceosomal complex"/>
    <property type="evidence" value="ECO:0007669"/>
    <property type="project" value="TreeGrafter"/>
</dbReference>
<proteinExistence type="inferred from homology"/>
<feature type="region of interest" description="Disordered" evidence="2">
    <location>
        <begin position="1"/>
        <end position="99"/>
    </location>
</feature>